<dbReference type="RefSeq" id="WP_153228505.1">
    <property type="nucleotide sequence ID" value="NZ_JACKZP010000163.1"/>
</dbReference>
<name>A0ABR6SFV1_ANAVA</name>
<accession>A0ABR6SFV1</accession>
<proteinExistence type="predicted"/>
<protein>
    <submittedName>
        <fullName evidence="1">Uncharacterized protein</fullName>
    </submittedName>
</protein>
<dbReference type="GeneID" id="58723012"/>
<keyword evidence="2" id="KW-1185">Reference proteome</keyword>
<organism evidence="1 2">
    <name type="scientific">Trichormus variabilis N2B</name>
    <dbReference type="NCBI Taxonomy" id="2681315"/>
    <lineage>
        <taxon>Bacteria</taxon>
        <taxon>Bacillati</taxon>
        <taxon>Cyanobacteriota</taxon>
        <taxon>Cyanophyceae</taxon>
        <taxon>Nostocales</taxon>
        <taxon>Nostocaceae</taxon>
        <taxon>Trichormus</taxon>
    </lineage>
</organism>
<dbReference type="EMBL" id="JACKZP010000163">
    <property type="protein sequence ID" value="MBC1305138.1"/>
    <property type="molecule type" value="Genomic_DNA"/>
</dbReference>
<comment type="caution">
    <text evidence="1">The sequence shown here is derived from an EMBL/GenBank/DDBJ whole genome shotgun (WGS) entry which is preliminary data.</text>
</comment>
<dbReference type="Proteomes" id="UP000570851">
    <property type="component" value="Unassembled WGS sequence"/>
</dbReference>
<sequence>MSASSVLVHDIPGHWMRRQQEYYLRININPALLNQGMKLDMLKFETLYPLCVIEIIPHLCSAINPIDAYLCGLAQ</sequence>
<evidence type="ECO:0000313" key="1">
    <source>
        <dbReference type="EMBL" id="MBC1305138.1"/>
    </source>
</evidence>
<gene>
    <name evidence="1" type="ORF">GNE12_24820</name>
</gene>
<evidence type="ECO:0000313" key="2">
    <source>
        <dbReference type="Proteomes" id="UP000570851"/>
    </source>
</evidence>
<reference evidence="1 2" key="1">
    <citation type="submission" date="2019-11" db="EMBL/GenBank/DDBJ databases">
        <title>Comparison of genomes from free-living endosymbiotic cyanobacteria isolated from Azolla.</title>
        <authorList>
            <person name="Thiel T."/>
            <person name="Pratte B."/>
        </authorList>
    </citation>
    <scope>NUCLEOTIDE SEQUENCE [LARGE SCALE GENOMIC DNA]</scope>
    <source>
        <strain evidence="1 2">N2B</strain>
    </source>
</reference>